<dbReference type="GO" id="GO:0045490">
    <property type="term" value="P:pectin catabolic process"/>
    <property type="evidence" value="ECO:0007669"/>
    <property type="project" value="UniProtKB-UniRule"/>
</dbReference>
<comment type="catalytic activity">
    <reaction evidence="11 14">
        <text>[(1-&gt;4)-alpha-D-galacturonosyl methyl ester](n) + n H2O = [(1-&gt;4)-alpha-D-galacturonosyl](n) + n methanol + n H(+)</text>
        <dbReference type="Rhea" id="RHEA:22380"/>
        <dbReference type="Rhea" id="RHEA-COMP:14570"/>
        <dbReference type="Rhea" id="RHEA-COMP:14573"/>
        <dbReference type="ChEBI" id="CHEBI:15377"/>
        <dbReference type="ChEBI" id="CHEBI:15378"/>
        <dbReference type="ChEBI" id="CHEBI:17790"/>
        <dbReference type="ChEBI" id="CHEBI:140522"/>
        <dbReference type="ChEBI" id="CHEBI:140523"/>
        <dbReference type="EC" id="3.1.1.11"/>
    </reaction>
</comment>
<comment type="pathway">
    <text evidence="2 14">Glycan metabolism; pectin degradation; 2-dehydro-3-deoxy-D-gluconate from pectin: step 1/5.</text>
</comment>
<evidence type="ECO:0000313" key="18">
    <source>
        <dbReference type="Proteomes" id="UP000298416"/>
    </source>
</evidence>
<dbReference type="GO" id="GO:0004857">
    <property type="term" value="F:enzyme inhibitor activity"/>
    <property type="evidence" value="ECO:0007669"/>
    <property type="project" value="InterPro"/>
</dbReference>
<accession>A0A8X8WP52</accession>
<dbReference type="FunFam" id="2.160.20.10:FF:000001">
    <property type="entry name" value="Pectinesterase"/>
    <property type="match status" value="1"/>
</dbReference>
<dbReference type="Pfam" id="PF04043">
    <property type="entry name" value="PMEI"/>
    <property type="match status" value="1"/>
</dbReference>
<evidence type="ECO:0000256" key="15">
    <source>
        <dbReference type="SAM" id="MobiDB-lite"/>
    </source>
</evidence>
<dbReference type="SMART" id="SM00856">
    <property type="entry name" value="PMEI"/>
    <property type="match status" value="1"/>
</dbReference>
<gene>
    <name evidence="17" type="ORF">SASPL_140085</name>
</gene>
<dbReference type="GO" id="GO:0030599">
    <property type="term" value="F:pectinesterase activity"/>
    <property type="evidence" value="ECO:0007669"/>
    <property type="project" value="UniProtKB-UniRule"/>
</dbReference>
<comment type="subcellular location">
    <subcellularLocation>
        <location evidence="1 14">Secreted</location>
        <location evidence="1 14">Cell wall</location>
    </subcellularLocation>
</comment>
<dbReference type="InterPro" id="IPR006501">
    <property type="entry name" value="Pectinesterase_inhib_dom"/>
</dbReference>
<evidence type="ECO:0000256" key="6">
    <source>
        <dbReference type="ARBA" id="ARBA00022801"/>
    </source>
</evidence>
<keyword evidence="8" id="KW-1015">Disulfide bond</keyword>
<evidence type="ECO:0000256" key="9">
    <source>
        <dbReference type="ARBA" id="ARBA00023180"/>
    </source>
</evidence>
<keyword evidence="10 14" id="KW-0961">Cell wall biogenesis/degradation</keyword>
<feature type="domain" description="Pectinesterase inhibitor" evidence="16">
    <location>
        <begin position="66"/>
        <end position="217"/>
    </location>
</feature>
<evidence type="ECO:0000256" key="13">
    <source>
        <dbReference type="PROSITE-ProRule" id="PRU10040"/>
    </source>
</evidence>
<proteinExistence type="predicted"/>
<feature type="active site" evidence="13">
    <location>
        <position position="415"/>
    </location>
</feature>
<feature type="region of interest" description="Disordered" evidence="15">
    <location>
        <begin position="32"/>
        <end position="61"/>
    </location>
</feature>
<evidence type="ECO:0000256" key="5">
    <source>
        <dbReference type="ARBA" id="ARBA00022525"/>
    </source>
</evidence>
<organism evidence="17">
    <name type="scientific">Salvia splendens</name>
    <name type="common">Scarlet sage</name>
    <dbReference type="NCBI Taxonomy" id="180675"/>
    <lineage>
        <taxon>Eukaryota</taxon>
        <taxon>Viridiplantae</taxon>
        <taxon>Streptophyta</taxon>
        <taxon>Embryophyta</taxon>
        <taxon>Tracheophyta</taxon>
        <taxon>Spermatophyta</taxon>
        <taxon>Magnoliopsida</taxon>
        <taxon>eudicotyledons</taxon>
        <taxon>Gunneridae</taxon>
        <taxon>Pentapetalae</taxon>
        <taxon>asterids</taxon>
        <taxon>lamiids</taxon>
        <taxon>Lamiales</taxon>
        <taxon>Lamiaceae</taxon>
        <taxon>Nepetoideae</taxon>
        <taxon>Mentheae</taxon>
        <taxon>Salviinae</taxon>
        <taxon>Salvia</taxon>
        <taxon>Salvia subgen. Calosphace</taxon>
        <taxon>core Calosphace</taxon>
    </lineage>
</organism>
<dbReference type="Pfam" id="PF01095">
    <property type="entry name" value="Pectinesterase"/>
    <property type="match status" value="1"/>
</dbReference>
<evidence type="ECO:0000256" key="2">
    <source>
        <dbReference type="ARBA" id="ARBA00005184"/>
    </source>
</evidence>
<dbReference type="GO" id="GO:0042545">
    <property type="term" value="P:cell wall modification"/>
    <property type="evidence" value="ECO:0007669"/>
    <property type="project" value="UniProtKB-UniRule"/>
</dbReference>
<dbReference type="EMBL" id="PNBA02000015">
    <property type="protein sequence ID" value="KAG6398618.1"/>
    <property type="molecule type" value="Genomic_DNA"/>
</dbReference>
<evidence type="ECO:0000256" key="4">
    <source>
        <dbReference type="ARBA" id="ARBA00022512"/>
    </source>
</evidence>
<reference evidence="17" key="2">
    <citation type="submission" date="2020-08" db="EMBL/GenBank/DDBJ databases">
        <title>Plant Genome Project.</title>
        <authorList>
            <person name="Zhang R.-G."/>
        </authorList>
    </citation>
    <scope>NUCLEOTIDE SEQUENCE</scope>
    <source>
        <strain evidence="17">Huo1</strain>
        <tissue evidence="17">Leaf</tissue>
    </source>
</reference>
<evidence type="ECO:0000256" key="12">
    <source>
        <dbReference type="ARBA" id="ARBA00057335"/>
    </source>
</evidence>
<evidence type="ECO:0000256" key="11">
    <source>
        <dbReference type="ARBA" id="ARBA00047928"/>
    </source>
</evidence>
<dbReference type="PROSITE" id="PS00800">
    <property type="entry name" value="PECTINESTERASE_1"/>
    <property type="match status" value="1"/>
</dbReference>
<comment type="caution">
    <text evidence="17">The sequence shown here is derived from an EMBL/GenBank/DDBJ whole genome shotgun (WGS) entry which is preliminary data.</text>
</comment>
<evidence type="ECO:0000256" key="7">
    <source>
        <dbReference type="ARBA" id="ARBA00023085"/>
    </source>
</evidence>
<evidence type="ECO:0000256" key="3">
    <source>
        <dbReference type="ARBA" id="ARBA00013229"/>
    </source>
</evidence>
<comment type="function">
    <text evidence="12 14">Acts in the modification of cell walls via demethylesterification of cell wall pectin.</text>
</comment>
<protein>
    <recommendedName>
        <fullName evidence="3 14">Pectinesterase</fullName>
        <ecNumber evidence="3 14">3.1.1.11</ecNumber>
    </recommendedName>
</protein>
<dbReference type="InterPro" id="IPR018040">
    <property type="entry name" value="Pectinesterase_Tyr_AS"/>
</dbReference>
<keyword evidence="18" id="KW-1185">Reference proteome</keyword>
<dbReference type="FunFam" id="1.20.140.40:FF:000001">
    <property type="entry name" value="Pectinesterase"/>
    <property type="match status" value="1"/>
</dbReference>
<evidence type="ECO:0000256" key="8">
    <source>
        <dbReference type="ARBA" id="ARBA00023157"/>
    </source>
</evidence>
<dbReference type="AlphaFoldDB" id="A0A8X8WP52"/>
<dbReference type="CDD" id="cd15798">
    <property type="entry name" value="PMEI-like_3"/>
    <property type="match status" value="1"/>
</dbReference>
<evidence type="ECO:0000313" key="17">
    <source>
        <dbReference type="EMBL" id="KAG6398618.1"/>
    </source>
</evidence>
<dbReference type="PROSITE" id="PS00503">
    <property type="entry name" value="PECTINESTERASE_2"/>
    <property type="match status" value="1"/>
</dbReference>
<dbReference type="NCBIfam" id="TIGR01614">
    <property type="entry name" value="PME_inhib"/>
    <property type="match status" value="1"/>
</dbReference>
<name>A0A8X8WP52_SALSN</name>
<sequence length="576" mass="60678">MGLSKRVVVVGGLVALLLVAAAIATAIVFTKHHDQKNHDTSKPSGSGSGGGGGGGGGGGSGSEAVITSEAVKMACSTTDYKETCEKSIADAKTSDPKKLVGAAFGATIGSISGVLKSTAELKQAATDPSMKVAFDVCDEVLQNAVDDLKTSSQKLTSFFNPAKVKAFVAELRTRLAAVGDDQETCIDAFENTTGDTGEKMKAMLKTGKEMSSNGLAMVTDLFSIIGSPQLSSFLGGAGARRLMAEEDDVDSAERRILQAAALKPTMVVAQDGSGQFKTISAALDALPKKNTNATIVIYIKAGVYKETCIVPKKVNKVVFIGDGPGKTVITGNLNFAAGVKTYHTATVVVNADEFLAKDITFENTAGYEGHQAVALRVSGDMAVFHNVHILGYQDTLYAHKYRQFYSGCTISGTVDFVFGDALAIFQKCTFVVRMPGPNQACMVTAEGRIDPRSPGGFVLQNSSIVAEAALLSAEKAVKVYLGRPWKELSRTIIMESDIGGFVDPTGWSPWSGTFAIDTCYYGEYKNRGAGSNTSARVQWKGIKKITPEIAQSWTGGAAYGDDSWIEKAGVPYVSTL</sequence>
<evidence type="ECO:0000256" key="14">
    <source>
        <dbReference type="RuleBase" id="RU000589"/>
    </source>
</evidence>
<keyword evidence="6 14" id="KW-0378">Hydrolase</keyword>
<dbReference type="OrthoDB" id="2019149at2759"/>
<reference evidence="17" key="1">
    <citation type="submission" date="2018-01" db="EMBL/GenBank/DDBJ databases">
        <authorList>
            <person name="Mao J.F."/>
        </authorList>
    </citation>
    <scope>NUCLEOTIDE SEQUENCE</scope>
    <source>
        <strain evidence="17">Huo1</strain>
        <tissue evidence="17">Leaf</tissue>
    </source>
</reference>
<evidence type="ECO:0000256" key="1">
    <source>
        <dbReference type="ARBA" id="ARBA00004191"/>
    </source>
</evidence>
<feature type="compositionally biased region" description="Gly residues" evidence="15">
    <location>
        <begin position="46"/>
        <end position="61"/>
    </location>
</feature>
<dbReference type="EC" id="3.1.1.11" evidence="3 14"/>
<keyword evidence="4 14" id="KW-0134">Cell wall</keyword>
<evidence type="ECO:0000259" key="16">
    <source>
        <dbReference type="SMART" id="SM00856"/>
    </source>
</evidence>
<dbReference type="InterPro" id="IPR000070">
    <property type="entry name" value="Pectinesterase_cat"/>
</dbReference>
<dbReference type="InterPro" id="IPR033131">
    <property type="entry name" value="Pectinesterase_Asp_AS"/>
</dbReference>
<evidence type="ECO:0000256" key="10">
    <source>
        <dbReference type="ARBA" id="ARBA00023316"/>
    </source>
</evidence>
<keyword evidence="5 14" id="KW-0964">Secreted</keyword>
<keyword evidence="9" id="KW-0325">Glycoprotein</keyword>
<dbReference type="Proteomes" id="UP000298416">
    <property type="component" value="Unassembled WGS sequence"/>
</dbReference>
<keyword evidence="7 14" id="KW-0063">Aspartyl esterase</keyword>
<dbReference type="PANTHER" id="PTHR31707">
    <property type="entry name" value="PECTINESTERASE"/>
    <property type="match status" value="1"/>
</dbReference>